<reference evidence="1 2" key="1">
    <citation type="journal article" date="2011" name="Front. Microbiol.">
        <title>Genomic signatures of strain selection and enhancement in Bacillus atrophaeus var. globigii, a historical biowarfare simulant.</title>
        <authorList>
            <person name="Gibbons H.S."/>
            <person name="Broomall S.M."/>
            <person name="McNew L.A."/>
            <person name="Daligault H."/>
            <person name="Chapman C."/>
            <person name="Bruce D."/>
            <person name="Karavis M."/>
            <person name="Krepps M."/>
            <person name="McGregor P.A."/>
            <person name="Hong C."/>
            <person name="Park K.H."/>
            <person name="Akmal A."/>
            <person name="Feldman A."/>
            <person name="Lin J.S."/>
            <person name="Chang W.E."/>
            <person name="Higgs B.W."/>
            <person name="Demirev P."/>
            <person name="Lindquist J."/>
            <person name="Liem A."/>
            <person name="Fochler E."/>
            <person name="Read T.D."/>
            <person name="Tapia R."/>
            <person name="Johnson S."/>
            <person name="Bishop-Lilly K.A."/>
            <person name="Detter C."/>
            <person name="Han C."/>
            <person name="Sozhamannan S."/>
            <person name="Rosenzweig C.N."/>
            <person name="Skowronski E.W."/>
        </authorList>
    </citation>
    <scope>NUCLEOTIDE SEQUENCE [LARGE SCALE GENOMIC DNA]</scope>
    <source>
        <strain evidence="1 2">PIT1</strain>
    </source>
</reference>
<comment type="caution">
    <text evidence="1">The sequence shown here is derived from an EMBL/GenBank/DDBJ whole genome shotgun (WGS) entry which is preliminary data.</text>
</comment>
<dbReference type="RefSeq" id="WP_126824703.1">
    <property type="nucleotide sequence ID" value="NZ_PIQG01000001.1"/>
</dbReference>
<sequence length="355" mass="40281">MSTQWLQIKAGRKAYERIQESGFNASDIELVLGASGGPKWFVLQGLDRFLFGDFFHRTERSIKLLGTSAGGWRFASLGQLDPVAASDLFARLYSHQTYSDKPDIAEITREAKKLLAEYVPDTAVQQIIQQGKFLHHMIVARCQGLTAVENKLQALGLLTSAAANTLKREWLGKFYQRVVFHHPQSDAAFTERWCDLPTIKVPLSTDNFQDALLATGSIPMVLDGVRDIAGAPAGMYRDGGITDYHFDLDLTGIDDLVLYPHFHREVVPGWFDKHIKSRRSTGKHWPNVIFMAPTREFTESLPYGKIPDRKDFANIPAAERIQYWTHSIKQGQRLAEQLHEWIESGKIREKVQLWT</sequence>
<dbReference type="OrthoDB" id="8586159at2"/>
<dbReference type="AlphaFoldDB" id="A0A432ZMU7"/>
<evidence type="ECO:0000313" key="1">
    <source>
        <dbReference type="EMBL" id="RUO79200.1"/>
    </source>
</evidence>
<keyword evidence="2" id="KW-1185">Reference proteome</keyword>
<dbReference type="GO" id="GO:0016787">
    <property type="term" value="F:hydrolase activity"/>
    <property type="evidence" value="ECO:0007669"/>
    <property type="project" value="UniProtKB-KW"/>
</dbReference>
<gene>
    <name evidence="1" type="ORF">CWI83_01420</name>
</gene>
<dbReference type="SUPFAM" id="SSF52151">
    <property type="entry name" value="FabD/lysophospholipase-like"/>
    <property type="match status" value="1"/>
</dbReference>
<protein>
    <submittedName>
        <fullName evidence="1">Alpha/beta hydrolase</fullName>
    </submittedName>
</protein>
<dbReference type="Proteomes" id="UP000288279">
    <property type="component" value="Unassembled WGS sequence"/>
</dbReference>
<keyword evidence="1" id="KW-0378">Hydrolase</keyword>
<accession>A0A432ZMU7</accession>
<proteinExistence type="predicted"/>
<dbReference type="InterPro" id="IPR016035">
    <property type="entry name" value="Acyl_Trfase/lysoPLipase"/>
</dbReference>
<name>A0A432ZMU7_9GAMM</name>
<organism evidence="1 2">
    <name type="scientific">Pseudidiomarina taiwanensis</name>
    <dbReference type="NCBI Taxonomy" id="337250"/>
    <lineage>
        <taxon>Bacteria</taxon>
        <taxon>Pseudomonadati</taxon>
        <taxon>Pseudomonadota</taxon>
        <taxon>Gammaproteobacteria</taxon>
        <taxon>Alteromonadales</taxon>
        <taxon>Idiomarinaceae</taxon>
        <taxon>Pseudidiomarina</taxon>
    </lineage>
</organism>
<evidence type="ECO:0000313" key="2">
    <source>
        <dbReference type="Proteomes" id="UP000288279"/>
    </source>
</evidence>
<dbReference type="EMBL" id="PIQG01000001">
    <property type="protein sequence ID" value="RUO79200.1"/>
    <property type="molecule type" value="Genomic_DNA"/>
</dbReference>